<reference evidence="1" key="2">
    <citation type="journal article" date="2021" name="PeerJ">
        <title>Extensive microbial diversity within the chicken gut microbiome revealed by metagenomics and culture.</title>
        <authorList>
            <person name="Gilroy R."/>
            <person name="Ravi A."/>
            <person name="Getino M."/>
            <person name="Pursley I."/>
            <person name="Horton D.L."/>
            <person name="Alikhan N.F."/>
            <person name="Baker D."/>
            <person name="Gharbi K."/>
            <person name="Hall N."/>
            <person name="Watson M."/>
            <person name="Adriaenssens E.M."/>
            <person name="Foster-Nyarko E."/>
            <person name="Jarju S."/>
            <person name="Secka A."/>
            <person name="Antonio M."/>
            <person name="Oren A."/>
            <person name="Chaudhuri R.R."/>
            <person name="La Ragione R."/>
            <person name="Hildebrand F."/>
            <person name="Pallen M.J."/>
        </authorList>
    </citation>
    <scope>NUCLEOTIDE SEQUENCE</scope>
    <source>
        <strain evidence="1">CHK154-7741</strain>
    </source>
</reference>
<dbReference type="Proteomes" id="UP000886748">
    <property type="component" value="Unassembled WGS sequence"/>
</dbReference>
<evidence type="ECO:0000313" key="1">
    <source>
        <dbReference type="EMBL" id="HIU92391.1"/>
    </source>
</evidence>
<protein>
    <submittedName>
        <fullName evidence="1">Uncharacterized protein</fullName>
    </submittedName>
</protein>
<evidence type="ECO:0000313" key="2">
    <source>
        <dbReference type="Proteomes" id="UP000886748"/>
    </source>
</evidence>
<gene>
    <name evidence="1" type="ORF">IAD26_04570</name>
</gene>
<reference evidence="1" key="1">
    <citation type="submission" date="2020-10" db="EMBL/GenBank/DDBJ databases">
        <authorList>
            <person name="Gilroy R."/>
        </authorList>
    </citation>
    <scope>NUCLEOTIDE SEQUENCE</scope>
    <source>
        <strain evidence="1">CHK154-7741</strain>
    </source>
</reference>
<dbReference type="EMBL" id="DVOD01000033">
    <property type="protein sequence ID" value="HIU92391.1"/>
    <property type="molecule type" value="Genomic_DNA"/>
</dbReference>
<name>A0A9D1MZY9_9CLOT</name>
<sequence>MSDNMNVSNQVWTIRVPNNTSRIVNQNLWQYDMFGAYPNDSLAALNDTALFKFDNTASLFLDETARLSSFVGPLLKMLEAQNAQWAQIAAMNISKGNPSINIVNKTTKPETDEKDSKDIDGTKEIKESQIKSTLERMGALDSRVGNKKIEYIDPKTGEKKEIELLKRLIQLSKDYQENPDNPEKVEISDENYELLWDIAGRYAKSEGDLSRADYLKLIEIAKNPGGPGAYRETKEEVSKAGLRPEKNQAVLDAALAGAPDNYESLATEFKEALYCWGTDTDKLNNVKSKIDKNNVVEFSKYFHERYGEDYGENVLDAIFADCDSWGRGNHWYTDDDPKPYVSKLSNSLIERTEDLIKNNPKMNDEDKKALQNACTTLADSIKDENIKYPWWSTDMSSDCAKGISSNYQDLLDKLTKMEKSIYGED</sequence>
<dbReference type="AlphaFoldDB" id="A0A9D1MZY9"/>
<organism evidence="1 2">
    <name type="scientific">Candidatus Limenecus avicola</name>
    <dbReference type="NCBI Taxonomy" id="2840847"/>
    <lineage>
        <taxon>Bacteria</taxon>
        <taxon>Bacillati</taxon>
        <taxon>Bacillota</taxon>
        <taxon>Clostridia</taxon>
        <taxon>Eubacteriales</taxon>
        <taxon>Clostridiaceae</taxon>
        <taxon>Clostridiaceae incertae sedis</taxon>
        <taxon>Candidatus Limenecus</taxon>
    </lineage>
</organism>
<proteinExistence type="predicted"/>
<accession>A0A9D1MZY9</accession>
<comment type="caution">
    <text evidence="1">The sequence shown here is derived from an EMBL/GenBank/DDBJ whole genome shotgun (WGS) entry which is preliminary data.</text>
</comment>